<organism evidence="3 4">
    <name type="scientific">Dietzia timorensis</name>
    <dbReference type="NCBI Taxonomy" id="499555"/>
    <lineage>
        <taxon>Bacteria</taxon>
        <taxon>Bacillati</taxon>
        <taxon>Actinomycetota</taxon>
        <taxon>Actinomycetes</taxon>
        <taxon>Mycobacteriales</taxon>
        <taxon>Dietziaceae</taxon>
        <taxon>Dietzia</taxon>
    </lineage>
</organism>
<accession>A0A173LND8</accession>
<dbReference type="PIRSF" id="PIRSF005962">
    <property type="entry name" value="Pept_M20D_amidohydro"/>
    <property type="match status" value="1"/>
</dbReference>
<evidence type="ECO:0000313" key="4">
    <source>
        <dbReference type="Proteomes" id="UP000186104"/>
    </source>
</evidence>
<feature type="binding site" evidence="1">
    <location>
        <position position="124"/>
    </location>
    <ligand>
        <name>Mn(2+)</name>
        <dbReference type="ChEBI" id="CHEBI:29035"/>
        <label>2</label>
    </ligand>
</feature>
<dbReference type="SUPFAM" id="SSF53187">
    <property type="entry name" value="Zn-dependent exopeptidases"/>
    <property type="match status" value="1"/>
</dbReference>
<feature type="binding site" evidence="1">
    <location>
        <position position="126"/>
    </location>
    <ligand>
        <name>Mn(2+)</name>
        <dbReference type="ChEBI" id="CHEBI:29035"/>
        <label>2</label>
    </ligand>
</feature>
<keyword evidence="1" id="KW-0479">Metal-binding</keyword>
<comment type="cofactor">
    <cofactor evidence="1">
        <name>Mn(2+)</name>
        <dbReference type="ChEBI" id="CHEBI:29035"/>
    </cofactor>
    <text evidence="1">The Mn(2+) ion enhances activity.</text>
</comment>
<dbReference type="InterPro" id="IPR036264">
    <property type="entry name" value="Bact_exopeptidase_dim_dom"/>
</dbReference>
<dbReference type="Gene3D" id="3.40.630.10">
    <property type="entry name" value="Zn peptidases"/>
    <property type="match status" value="1"/>
</dbReference>
<dbReference type="InterPro" id="IPR011650">
    <property type="entry name" value="Peptidase_M20_dimer"/>
</dbReference>
<evidence type="ECO:0000256" key="1">
    <source>
        <dbReference type="PIRSR" id="PIRSR005962-1"/>
    </source>
</evidence>
<dbReference type="Pfam" id="PF01546">
    <property type="entry name" value="Peptidase_M20"/>
    <property type="match status" value="1"/>
</dbReference>
<evidence type="ECO:0000259" key="2">
    <source>
        <dbReference type="Pfam" id="PF07687"/>
    </source>
</evidence>
<dbReference type="SUPFAM" id="SSF55031">
    <property type="entry name" value="Bacterial exopeptidase dimerisation domain"/>
    <property type="match status" value="1"/>
</dbReference>
<keyword evidence="1" id="KW-0464">Manganese</keyword>
<dbReference type="OrthoDB" id="9777385at2"/>
<dbReference type="PANTHER" id="PTHR11014">
    <property type="entry name" value="PEPTIDASE M20 FAMILY MEMBER"/>
    <property type="match status" value="1"/>
</dbReference>
<dbReference type="NCBIfam" id="TIGR01891">
    <property type="entry name" value="amidohydrolases"/>
    <property type="match status" value="1"/>
</dbReference>
<feature type="binding site" evidence="1">
    <location>
        <position position="160"/>
    </location>
    <ligand>
        <name>Mn(2+)</name>
        <dbReference type="ChEBI" id="CHEBI:29035"/>
        <label>2</label>
    </ligand>
</feature>
<feature type="binding site" evidence="1">
    <location>
        <position position="388"/>
    </location>
    <ligand>
        <name>Mn(2+)</name>
        <dbReference type="ChEBI" id="CHEBI:29035"/>
        <label>2</label>
    </ligand>
</feature>
<dbReference type="InterPro" id="IPR017439">
    <property type="entry name" value="Amidohydrolase"/>
</dbReference>
<name>A0A173LND8_9ACTN</name>
<keyword evidence="3" id="KW-0378">Hydrolase</keyword>
<proteinExistence type="predicted"/>
<keyword evidence="4" id="KW-1185">Reference proteome</keyword>
<dbReference type="AlphaFoldDB" id="A0A173LND8"/>
<feature type="domain" description="Peptidase M20 dimerisation" evidence="2">
    <location>
        <begin position="211"/>
        <end position="306"/>
    </location>
</feature>
<gene>
    <name evidence="3" type="ORF">BJL86_2385</name>
</gene>
<dbReference type="Pfam" id="PF07687">
    <property type="entry name" value="M20_dimer"/>
    <property type="match status" value="1"/>
</dbReference>
<dbReference type="RefSeq" id="WP_067475881.1">
    <property type="nucleotide sequence ID" value="NZ_CP015961.1"/>
</dbReference>
<sequence>MSTQTETESGKGYAAAADILADLGTSQGEREELYKWFHQHPELSLAENETSQRIVDTLSGYGLSPKRVGDTGVVAVIANGEGPVVAMRADIDALPVREASGKDYASTATAKDASGESVPVAHACGHDVHIVSLLGACQAMAAHTDAWSGTFVAVFQPAEETAEGADALVAAGIADEIPTPDVYFGQHVLSFLPGGHVGTQVGPSFSTSERIRVTVHGHGTHGAMAYLGVDPVVLASSIVMRLQTIVSREIDSAQQASVTVGALRAGSRANIIADSAELLIDTRAYSTDVQKQIREAIERIVRAECAASNSPKEPEFEYYEHYPITDNDADATGRVHAAFDAYFGDESGELGRVPASEDFSIVPDSMGVPYTYWGLGGFADTSRAVGNHDPAFAPDLWPTLDRGAEAIVVAACAWLA</sequence>
<dbReference type="Proteomes" id="UP000186104">
    <property type="component" value="Chromosome"/>
</dbReference>
<dbReference type="EMBL" id="CP015961">
    <property type="protein sequence ID" value="ANI93149.1"/>
    <property type="molecule type" value="Genomic_DNA"/>
</dbReference>
<dbReference type="GO" id="GO:0046872">
    <property type="term" value="F:metal ion binding"/>
    <property type="evidence" value="ECO:0007669"/>
    <property type="project" value="UniProtKB-KW"/>
</dbReference>
<protein>
    <submittedName>
        <fullName evidence="3">IAA-amino acid hydrolase ILR1-like 4</fullName>
    </submittedName>
</protein>
<reference evidence="3 4" key="1">
    <citation type="submission" date="2016-06" db="EMBL/GenBank/DDBJ databases">
        <title>Complete genome sequence of a saline-alkali tolerant type strain Dietzia timorensis ID05-A0528T.</title>
        <authorList>
            <person name="Wu X."/>
        </authorList>
    </citation>
    <scope>NUCLEOTIDE SEQUENCE [LARGE SCALE GENOMIC DNA]</scope>
    <source>
        <strain evidence="3 4">ID05-A0528</strain>
    </source>
</reference>
<evidence type="ECO:0000313" key="3">
    <source>
        <dbReference type="EMBL" id="ANI93149.1"/>
    </source>
</evidence>
<dbReference type="GO" id="GO:0016787">
    <property type="term" value="F:hydrolase activity"/>
    <property type="evidence" value="ECO:0007669"/>
    <property type="project" value="UniProtKB-KW"/>
</dbReference>
<dbReference type="STRING" id="499555.BJL86_2385"/>
<dbReference type="KEGG" id="dtm:BJL86_2385"/>
<dbReference type="Gene3D" id="3.30.70.360">
    <property type="match status" value="1"/>
</dbReference>
<feature type="binding site" evidence="1">
    <location>
        <position position="187"/>
    </location>
    <ligand>
        <name>Mn(2+)</name>
        <dbReference type="ChEBI" id="CHEBI:29035"/>
        <label>2</label>
    </ligand>
</feature>
<dbReference type="PANTHER" id="PTHR11014:SF63">
    <property type="entry name" value="METALLOPEPTIDASE, PUTATIVE (AFU_ORTHOLOGUE AFUA_6G09600)-RELATED"/>
    <property type="match status" value="1"/>
</dbReference>
<dbReference type="InterPro" id="IPR002933">
    <property type="entry name" value="Peptidase_M20"/>
</dbReference>